<feature type="transmembrane region" description="Helical" evidence="9">
    <location>
        <begin position="2496"/>
        <end position="2518"/>
    </location>
</feature>
<dbReference type="Gene3D" id="2.60.120.260">
    <property type="entry name" value="Galactose-binding domain-like"/>
    <property type="match status" value="1"/>
</dbReference>
<proteinExistence type="predicted"/>
<keyword evidence="13" id="KW-1185">Reference proteome</keyword>
<feature type="compositionally biased region" description="Pro residues" evidence="8">
    <location>
        <begin position="106"/>
        <end position="128"/>
    </location>
</feature>
<feature type="compositionally biased region" description="Pro residues" evidence="8">
    <location>
        <begin position="367"/>
        <end position="430"/>
    </location>
</feature>
<dbReference type="PANTHER" id="PTHR46730:SF1">
    <property type="entry name" value="PLAT DOMAIN-CONTAINING PROTEIN"/>
    <property type="match status" value="1"/>
</dbReference>
<evidence type="ECO:0000256" key="8">
    <source>
        <dbReference type="SAM" id="MobiDB-lite"/>
    </source>
</evidence>
<evidence type="ECO:0000256" key="9">
    <source>
        <dbReference type="SAM" id="Phobius"/>
    </source>
</evidence>
<reference evidence="12 13" key="1">
    <citation type="submission" date="2024-03" db="EMBL/GenBank/DDBJ databases">
        <title>Aureococcus anophagefferens CCMP1851 and Kratosvirus quantuckense: Draft genome of a second virus-susceptible host strain in the model system.</title>
        <authorList>
            <person name="Chase E."/>
            <person name="Truchon A.R."/>
            <person name="Schepens W."/>
            <person name="Wilhelm S.W."/>
        </authorList>
    </citation>
    <scope>NUCLEOTIDE SEQUENCE [LARGE SCALE GENOMIC DNA]</scope>
    <source>
        <strain evidence="12 13">CCMP1851</strain>
    </source>
</reference>
<keyword evidence="4" id="KW-0677">Repeat</keyword>
<keyword evidence="7" id="KW-1015">Disulfide bond</keyword>
<dbReference type="Proteomes" id="UP001363151">
    <property type="component" value="Unassembled WGS sequence"/>
</dbReference>
<organism evidence="12 13">
    <name type="scientific">Aureococcus anophagefferens</name>
    <name type="common">Harmful bloom alga</name>
    <dbReference type="NCBI Taxonomy" id="44056"/>
    <lineage>
        <taxon>Eukaryota</taxon>
        <taxon>Sar</taxon>
        <taxon>Stramenopiles</taxon>
        <taxon>Ochrophyta</taxon>
        <taxon>Pelagophyceae</taxon>
        <taxon>Pelagomonadales</taxon>
        <taxon>Pelagomonadaceae</taxon>
        <taxon>Aureococcus</taxon>
    </lineage>
</organism>
<gene>
    <name evidence="12" type="ORF">SO694_00070187</name>
</gene>
<feature type="transmembrane region" description="Helical" evidence="9">
    <location>
        <begin position="2029"/>
        <end position="2051"/>
    </location>
</feature>
<comment type="subcellular location">
    <subcellularLocation>
        <location evidence="1">Membrane</location>
    </subcellularLocation>
</comment>
<feature type="transmembrane region" description="Helical" evidence="9">
    <location>
        <begin position="2228"/>
        <end position="2255"/>
    </location>
</feature>
<dbReference type="EMBL" id="JBBJCI010000164">
    <property type="protein sequence ID" value="KAK7241670.1"/>
    <property type="molecule type" value="Genomic_DNA"/>
</dbReference>
<dbReference type="InterPro" id="IPR006558">
    <property type="entry name" value="LamG-like"/>
</dbReference>
<comment type="caution">
    <text evidence="12">The sequence shown here is derived from an EMBL/GenBank/DDBJ whole genome shotgun (WGS) entry which is preliminary data.</text>
</comment>
<evidence type="ECO:0000256" key="1">
    <source>
        <dbReference type="ARBA" id="ARBA00004370"/>
    </source>
</evidence>
<feature type="compositionally biased region" description="Acidic residues" evidence="8">
    <location>
        <begin position="355"/>
        <end position="364"/>
    </location>
</feature>
<feature type="region of interest" description="Disordered" evidence="8">
    <location>
        <begin position="2261"/>
        <end position="2296"/>
    </location>
</feature>
<keyword evidence="5 9" id="KW-1133">Transmembrane helix</keyword>
<feature type="transmembrane region" description="Helical" evidence="9">
    <location>
        <begin position="2530"/>
        <end position="2557"/>
    </location>
</feature>
<feature type="chain" id="PRO_5047089151" description="F5/8 type C domain-containing protein" evidence="10">
    <location>
        <begin position="17"/>
        <end position="3013"/>
    </location>
</feature>
<feature type="compositionally biased region" description="Low complexity" evidence="8">
    <location>
        <begin position="615"/>
        <end position="636"/>
    </location>
</feature>
<feature type="transmembrane region" description="Helical" evidence="9">
    <location>
        <begin position="2126"/>
        <end position="2145"/>
    </location>
</feature>
<dbReference type="InterPro" id="IPR013320">
    <property type="entry name" value="ConA-like_dom_sf"/>
</dbReference>
<dbReference type="SUPFAM" id="SSF49899">
    <property type="entry name" value="Concanavalin A-like lectins/glucanases"/>
    <property type="match status" value="1"/>
</dbReference>
<evidence type="ECO:0000256" key="4">
    <source>
        <dbReference type="ARBA" id="ARBA00022737"/>
    </source>
</evidence>
<dbReference type="PROSITE" id="PS50022">
    <property type="entry name" value="FA58C_3"/>
    <property type="match status" value="1"/>
</dbReference>
<evidence type="ECO:0000313" key="12">
    <source>
        <dbReference type="EMBL" id="KAK7241670.1"/>
    </source>
</evidence>
<evidence type="ECO:0000256" key="2">
    <source>
        <dbReference type="ARBA" id="ARBA00022692"/>
    </source>
</evidence>
<feature type="transmembrane region" description="Helical" evidence="9">
    <location>
        <begin position="2773"/>
        <end position="2792"/>
    </location>
</feature>
<feature type="compositionally biased region" description="Acidic residues" evidence="8">
    <location>
        <begin position="47"/>
        <end position="96"/>
    </location>
</feature>
<dbReference type="InterPro" id="IPR000421">
    <property type="entry name" value="FA58C"/>
</dbReference>
<name>A0ABR1FZG8_AURAN</name>
<sequence>MRVLALALGALRLAAGAFGGLADGRRDPVRAAAVRERVVDHRQLDNWDGEDTTEDTEDTEGETYTDTEDTGDETEDTTAADTGDETEDTTAADTGDEDHGHDPDPTPRPSFAPTPRPSFAPTPRPTPAPVAQDTGDEGTTTSDALDDSTLVAHYGFNDQDAADDHDDVNDYDGTIGGATFANGRDGSVALTFDGTDDYVSMPSSLTMTLIGSAARTVCLWAKIADFDGGTLFSYDSNLDGMRFGFSTGTAAGEFALLGYGDAYDFDVTVSGTDDGEWHHYCNTYDMVDWRLYVDGALVKTQTVVLNTGSANAFQVGRRSEDGSYKHFFSGTMDELSIWSSALSLSNVKELYSGYEEAESEEGNSDPDPTPRPTPTPVAQPDPTPRPTLSPIPRPSPRPTFPDPTPTPTLRPTPQPTPRPSPRPTYSPAPTPCTDGLRSEEDLTCLGTSSVYDATSECAETLDGIVASNEGWWSSAYSTTDQWVAYDLGATYELTGVCLLWGKFSTTYYAATNVRVDYATSEVTAPANDQSWTEGSSYKNFDGEADELDDGCFDLDPHVTARSLRLFFAQGVEQAYVSVGEFGVMASKCDVETYAPSLRPTPRPTFQPTPKPTPTPTTAAPTPRPTTAAPTPKPTTAEPSFAPTASFIDITSIGTLSTCVSLVPCRVDWTYRGASDACTTVTVSVATTSDGAVVGSETTDNDGSQEKTVSGDAEVNAYTMTIACADDATISDAIDFQVSYTPAPTGVPTSVPTSPSVSPTTASPSSLPTAPPSPTPSTAAPTTPNPTPYPSTAPTRDTVFFSVALDAETSAYATADESCDAYVSAGVDAIDGAILQNYIEEAAADHGEASSPVKDVTVSCAAGDAASSGSVANVFTIELECFASAVFSHGADVGSVHDAAATLGAYVASKVDDGSFAADRAALAAGSRRRLDESAAAIYVDAQTVSGSDTTVSGTLGPTGTPSIFPTPSPSTPAPSAVPTVTPCAELRDEGLVLDAPSILVANFSTTGDALTCAFDADTDLGGYDVSELFACASILDFDGADDAECYWVDARTLSAGVADAAIVPGDAVAVLDVVLRACDGFRCDCDTATTSSTTAASPVPPLVPVALLEGPTTASVCEGLRVGSAPSTGGGGRDLSYAWTATPTWASSSDATAAATLSAYAAAAGATLAIPASDLADLATAGVDAVSFELTVTNFLGGVSDSSTPFVVDVRDDNPPSLQIAGGAVQAALAPAALSVKADAVASGCDGRSLKDRSVTLSYNLSKVADDGSLEATGFVSTSKDARYFKLAANALDSATSYELAVTAVDASSGASVTSAITIEVGRSNLVGAVDGGDRVVPLAGVLELDASTSYDPDDANAELAYSWTCDGDCDAALGLGRALETLEVDGDDLGVGSFAFTVVVSTADGREAAATVTHTIVDDDPPAVAIDGASLGSGRVAAAARVVLYGAASPSSLGDDDALANETGFNSTWVLDSGALIGGYGLETWARTAVTKSTTLTTRGHDLVLAAGALVPGATYTLRLEASTGGAVGAAAVTFVAATPPKSGKITASPGRGRALETAFSLTTSSWTSDDPPLAYAFKAFVGDSANASVSTLRAATRDASLAGVILPRGDPNVTIVAIATDVLGGRGEALASVEVGAVALSSDALANLTNDLLDAALANGDSEAVCQTVVAAAGAASGDPGVAATLVDSLADVVGALDADAAAVEQVASALAAASGNGSALASSAASSALESAAALASLNDGAEAMTSVAAAGLADALSGLLDSELFQPYDNSTEANATDAAGLLGASVDGMGSSLLVGAVAGEAATEVTSGGLRLAAKRLETGDGDNIIAPPGSDTAVALGGDVDGDVTITEFDANQHAGAEGGDEDVDSKVVRFGVSGSSSSNNRATLSFTRQSAAASRRRLSTSANATAYVQCPPGGGGNVSYVCGDGRELTVACPPTGLRKAKVVAFDCAAVDRVDPGCASWRNGTWDHGGCTVEDLGNGTTLCDCDVSDEPLDYSATSNSVFGTYASAFAGLNGRDLLASPLLYWTMATLAGICGCVALVGYFLDKRDAARAAKRVAVAAAAPAPTLDDLIARSLPKLVTNLARPLRHTARVFVKHHSWLKVIGVYDANASRPRRSVTILFQLLTLMLGQAVAFWYAFPVGFCDDVMNPDGSLAGGERAMRNCLAKKTGFADMVAFLLDAEPVRDACTWYGSPLNSVLPEGTTRQCQLQPPEPQDVGFKRLLLIFLGVLISVPFSELFDATFVTYVCAPLKKERGPPAGGAPPAPDGGAPPAPDGAAAPSPVRLGLDGRPLAPRRGAPAAVCPLMDAPDAEAAAHAVGRALWRNVGVDGPALAWDELPTAKYYALRALGAVMRGVLKQHGELEDAIDAAEPGSAQFRDLMRLKATLESTWRVQALDLPRKTRPRNFRRTFARHAYEKLVDALEVATAYSERMRHRGDSAEARALIVLALMRRRWFKGTELKIYESQLQADGFFTPPAKRKVVKPVSKRAKAIASVLCLVAFAGPLLFLAVFASSVGHKMTRGWYFSTLFTIFMALFVVEPITHFVIRVAVPAAIYDRLRWMDDPTRADAMPLRQQLFVKPSELLAAPAIAAFDACGARPPRSLDAVAAHVDLASAELPAPPGRPRSLAKLLELRGGGALKTPADVEKALILEAARAFAADEARHDDERDEDEEHNRAHAEKGGDEWSEEKIADLKKRTHFEPPVYHAQAIAVAGTILFMHPAVRSTVIKQSSTIASLFIIGVKLPPSIEALFTAANEYVPGCKVVIIAWLVAVSLVVAAVAAFKVRNVVYGVKRAKDAAARTAGRAYRSASMRFLDVETAPSPKTVFVEPAPGDRGAAYLAEPEPEAKSVTFEDPAPAPVVAVAAAAFAPPANPRSSQIQKAVRHAAVVAALAPRDPKGYFDLAEQQVVLEARSRPSTPLPSHIKRAAKAATAVTAFGEAGAPASSCAAALVYAVPEDYVADDAPEAVEAGGGGKVRKKMLGKLKKSAEGHSKKFVGEMRKMFFPT</sequence>
<evidence type="ECO:0000259" key="11">
    <source>
        <dbReference type="PROSITE" id="PS50022"/>
    </source>
</evidence>
<evidence type="ECO:0000256" key="6">
    <source>
        <dbReference type="ARBA" id="ARBA00023136"/>
    </source>
</evidence>
<feature type="region of interest" description="Disordered" evidence="8">
    <location>
        <begin position="43"/>
        <end position="147"/>
    </location>
</feature>
<keyword evidence="3 10" id="KW-0732">Signal</keyword>
<dbReference type="SUPFAM" id="SSF49785">
    <property type="entry name" value="Galactose-binding domain-like"/>
    <property type="match status" value="1"/>
</dbReference>
<feature type="region of interest" description="Disordered" evidence="8">
    <location>
        <begin position="353"/>
        <end position="438"/>
    </location>
</feature>
<accession>A0ABR1FZG8</accession>
<feature type="compositionally biased region" description="Pro residues" evidence="8">
    <location>
        <begin position="598"/>
        <end position="614"/>
    </location>
</feature>
<feature type="region of interest" description="Disordered" evidence="8">
    <location>
        <begin position="742"/>
        <end position="793"/>
    </location>
</feature>
<evidence type="ECO:0000256" key="10">
    <source>
        <dbReference type="SAM" id="SignalP"/>
    </source>
</evidence>
<dbReference type="PRINTS" id="PR01217">
    <property type="entry name" value="PRICHEXTENSN"/>
</dbReference>
<dbReference type="InterPro" id="IPR008979">
    <property type="entry name" value="Galactose-bd-like_sf"/>
</dbReference>
<feature type="compositionally biased region" description="Low complexity" evidence="8">
    <location>
        <begin position="742"/>
        <end position="767"/>
    </location>
</feature>
<dbReference type="InterPro" id="IPR002859">
    <property type="entry name" value="PKD/REJ-like"/>
</dbReference>
<evidence type="ECO:0000256" key="3">
    <source>
        <dbReference type="ARBA" id="ARBA00022729"/>
    </source>
</evidence>
<evidence type="ECO:0000313" key="13">
    <source>
        <dbReference type="Proteomes" id="UP001363151"/>
    </source>
</evidence>
<feature type="compositionally biased region" description="Pro residues" evidence="8">
    <location>
        <begin position="2266"/>
        <end position="2280"/>
    </location>
</feature>
<feature type="compositionally biased region" description="Basic and acidic residues" evidence="8">
    <location>
        <begin position="2680"/>
        <end position="2694"/>
    </location>
</feature>
<dbReference type="Pfam" id="PF02010">
    <property type="entry name" value="REJ"/>
    <property type="match status" value="1"/>
</dbReference>
<dbReference type="Pfam" id="PF13385">
    <property type="entry name" value="Laminin_G_3"/>
    <property type="match status" value="1"/>
</dbReference>
<evidence type="ECO:0000256" key="5">
    <source>
        <dbReference type="ARBA" id="ARBA00022989"/>
    </source>
</evidence>
<feature type="domain" description="F5/8 type C" evidence="11">
    <location>
        <begin position="428"/>
        <end position="586"/>
    </location>
</feature>
<dbReference type="Gene3D" id="2.60.120.200">
    <property type="match status" value="1"/>
</dbReference>
<feature type="signal peptide" evidence="10">
    <location>
        <begin position="1"/>
        <end position="16"/>
    </location>
</feature>
<keyword evidence="6 9" id="KW-0472">Membrane</keyword>
<evidence type="ECO:0000256" key="7">
    <source>
        <dbReference type="ARBA" id="ARBA00023157"/>
    </source>
</evidence>
<feature type="region of interest" description="Disordered" evidence="8">
    <location>
        <begin position="594"/>
        <end position="638"/>
    </location>
</feature>
<dbReference type="PANTHER" id="PTHR46730">
    <property type="entry name" value="POLYCYSTIN-1"/>
    <property type="match status" value="1"/>
</dbReference>
<keyword evidence="2 9" id="KW-0812">Transmembrane</keyword>
<protein>
    <recommendedName>
        <fullName evidence="11">F5/8 type C domain-containing protein</fullName>
    </recommendedName>
</protein>
<dbReference type="SMART" id="SM00560">
    <property type="entry name" value="LamGL"/>
    <property type="match status" value="1"/>
</dbReference>
<feature type="region of interest" description="Disordered" evidence="8">
    <location>
        <begin position="2667"/>
        <end position="2694"/>
    </location>
</feature>
<dbReference type="Pfam" id="PF00754">
    <property type="entry name" value="F5_F8_type_C"/>
    <property type="match status" value="1"/>
</dbReference>